<feature type="non-terminal residue" evidence="2">
    <location>
        <position position="1"/>
    </location>
</feature>
<evidence type="ECO:0000313" key="2">
    <source>
        <dbReference type="EMBL" id="CAF4947003.1"/>
    </source>
</evidence>
<dbReference type="Proteomes" id="UP000663873">
    <property type="component" value="Unassembled WGS sequence"/>
</dbReference>
<gene>
    <name evidence="2" type="ORF">UJA718_LOCUS47580</name>
</gene>
<organism evidence="2 3">
    <name type="scientific">Rotaria socialis</name>
    <dbReference type="NCBI Taxonomy" id="392032"/>
    <lineage>
        <taxon>Eukaryota</taxon>
        <taxon>Metazoa</taxon>
        <taxon>Spiralia</taxon>
        <taxon>Gnathifera</taxon>
        <taxon>Rotifera</taxon>
        <taxon>Eurotatoria</taxon>
        <taxon>Bdelloidea</taxon>
        <taxon>Philodinida</taxon>
        <taxon>Philodinidae</taxon>
        <taxon>Rotaria</taxon>
    </lineage>
</organism>
<feature type="region of interest" description="Disordered" evidence="1">
    <location>
        <begin position="12"/>
        <end position="36"/>
    </location>
</feature>
<name>A0A821XN99_9BILA</name>
<keyword evidence="3" id="KW-1185">Reference proteome</keyword>
<dbReference type="EMBL" id="CAJOBP010090879">
    <property type="protein sequence ID" value="CAF4947003.1"/>
    <property type="molecule type" value="Genomic_DNA"/>
</dbReference>
<comment type="caution">
    <text evidence="2">The sequence shown here is derived from an EMBL/GenBank/DDBJ whole genome shotgun (WGS) entry which is preliminary data.</text>
</comment>
<sequence>FMIDDDYVFGSTELVAPPTPRNAPRKKDETPTEPIRSGDTLIMYIAQMPPYT</sequence>
<proteinExistence type="predicted"/>
<reference evidence="2" key="1">
    <citation type="submission" date="2021-02" db="EMBL/GenBank/DDBJ databases">
        <authorList>
            <person name="Nowell W R."/>
        </authorList>
    </citation>
    <scope>NUCLEOTIDE SEQUENCE</scope>
</reference>
<evidence type="ECO:0000256" key="1">
    <source>
        <dbReference type="SAM" id="MobiDB-lite"/>
    </source>
</evidence>
<evidence type="ECO:0000313" key="3">
    <source>
        <dbReference type="Proteomes" id="UP000663873"/>
    </source>
</evidence>
<protein>
    <submittedName>
        <fullName evidence="2">Uncharacterized protein</fullName>
    </submittedName>
</protein>
<dbReference type="AlphaFoldDB" id="A0A821XN99"/>
<accession>A0A821XN99</accession>